<name>A0A1X7DU03_9PROT</name>
<dbReference type="InterPro" id="IPR025669">
    <property type="entry name" value="AAA_dom"/>
</dbReference>
<dbReference type="CDD" id="cd00093">
    <property type="entry name" value="HTH_XRE"/>
    <property type="match status" value="1"/>
</dbReference>
<dbReference type="RefSeq" id="WP_085082800.1">
    <property type="nucleotide sequence ID" value="NZ_FXAK01000001.1"/>
</dbReference>
<dbReference type="Pfam" id="PF13614">
    <property type="entry name" value="AAA_31"/>
    <property type="match status" value="1"/>
</dbReference>
<dbReference type="PANTHER" id="PTHR13696:SF99">
    <property type="entry name" value="COBYRINIC ACID AC-DIAMIDE SYNTHASE"/>
    <property type="match status" value="1"/>
</dbReference>
<protein>
    <recommendedName>
        <fullName evidence="2">Chromosome partitioning protein ParA</fullName>
    </recommendedName>
</protein>
<dbReference type="OrthoDB" id="9815116at2"/>
<dbReference type="InterPro" id="IPR027417">
    <property type="entry name" value="P-loop_NTPase"/>
</dbReference>
<feature type="domain" description="AAA" evidence="3">
    <location>
        <begin position="73"/>
        <end position="248"/>
    </location>
</feature>
<dbReference type="PANTHER" id="PTHR13696">
    <property type="entry name" value="P-LOOP CONTAINING NUCLEOSIDE TRIPHOSPHATE HYDROLASE"/>
    <property type="match status" value="1"/>
</dbReference>
<evidence type="ECO:0000256" key="2">
    <source>
        <dbReference type="ARBA" id="ARBA00074747"/>
    </source>
</evidence>
<evidence type="ECO:0000259" key="3">
    <source>
        <dbReference type="Pfam" id="PF13614"/>
    </source>
</evidence>
<evidence type="ECO:0000256" key="1">
    <source>
        <dbReference type="ARBA" id="ARBA00057242"/>
    </source>
</evidence>
<dbReference type="Gene3D" id="1.10.260.40">
    <property type="entry name" value="lambda repressor-like DNA-binding domains"/>
    <property type="match status" value="1"/>
</dbReference>
<dbReference type="Proteomes" id="UP000192936">
    <property type="component" value="Unassembled WGS sequence"/>
</dbReference>
<dbReference type="STRING" id="286727.SAMN02982917_0980"/>
<gene>
    <name evidence="4" type="ORF">SAMN02982917_0980</name>
</gene>
<proteinExistence type="predicted"/>
<comment type="function">
    <text evidence="1">Involved in chromosome partition. Localize to both poles of the predivisional cell following completion of DNA replication.</text>
</comment>
<evidence type="ECO:0000313" key="4">
    <source>
        <dbReference type="EMBL" id="SMF21466.1"/>
    </source>
</evidence>
<dbReference type="InterPro" id="IPR001387">
    <property type="entry name" value="Cro/C1-type_HTH"/>
</dbReference>
<reference evidence="4 5" key="1">
    <citation type="submission" date="2017-04" db="EMBL/GenBank/DDBJ databases">
        <authorList>
            <person name="Afonso C.L."/>
            <person name="Miller P.J."/>
            <person name="Scott M.A."/>
            <person name="Spackman E."/>
            <person name="Goraichik I."/>
            <person name="Dimitrov K.M."/>
            <person name="Suarez D.L."/>
            <person name="Swayne D.E."/>
        </authorList>
    </citation>
    <scope>NUCLEOTIDE SEQUENCE [LARGE SCALE GENOMIC DNA]</scope>
    <source>
        <strain evidence="4 5">A2P</strain>
    </source>
</reference>
<dbReference type="CDD" id="cd02042">
    <property type="entry name" value="ParAB_family"/>
    <property type="match status" value="1"/>
</dbReference>
<dbReference type="InterPro" id="IPR050678">
    <property type="entry name" value="DNA_Partitioning_ATPase"/>
</dbReference>
<accession>A0A1X7DU03</accession>
<sequence>MKGEELRTQREAKGLSQSEFAVWLNGRLQRRYDKQKISRWENDAERIPAAVDALMTREIAGPEPERLGGPALVVVVANQKGGCAKTVSAVNIASALALKGYSTMLIDCDPQANATQHLGIDSYTMETEGKTLYYVMHGDLELDDILVTVPESGLRVAPSSIRLAETEVELGKEAGGDFIMKEKIAAAKRSFDFIVIDTPPNIGELTKNAMVAAHTAIIPCQTEKFSLLGMAFLLENVAKIRRRMNTALGVLGIVPTIFKQRERNDREVLEQIQEQYGPHLRVFDPVPKASVYAQATSVGRAAVEAMPDVAGAAVYRDVASALVEERTARIKEVDRVA</sequence>
<evidence type="ECO:0000313" key="5">
    <source>
        <dbReference type="Proteomes" id="UP000192936"/>
    </source>
</evidence>
<dbReference type="AlphaFoldDB" id="A0A1X7DU03"/>
<dbReference type="SUPFAM" id="SSF52540">
    <property type="entry name" value="P-loop containing nucleoside triphosphate hydrolases"/>
    <property type="match status" value="1"/>
</dbReference>
<dbReference type="GO" id="GO:0003677">
    <property type="term" value="F:DNA binding"/>
    <property type="evidence" value="ECO:0007669"/>
    <property type="project" value="InterPro"/>
</dbReference>
<dbReference type="EMBL" id="FXAK01000001">
    <property type="protein sequence ID" value="SMF21466.1"/>
    <property type="molecule type" value="Genomic_DNA"/>
</dbReference>
<dbReference type="InterPro" id="IPR010982">
    <property type="entry name" value="Lambda_DNA-bd_dom_sf"/>
</dbReference>
<organism evidence="4 5">
    <name type="scientific">Azospirillum oryzae</name>
    <dbReference type="NCBI Taxonomy" id="286727"/>
    <lineage>
        <taxon>Bacteria</taxon>
        <taxon>Pseudomonadati</taxon>
        <taxon>Pseudomonadota</taxon>
        <taxon>Alphaproteobacteria</taxon>
        <taxon>Rhodospirillales</taxon>
        <taxon>Azospirillaceae</taxon>
        <taxon>Azospirillum</taxon>
    </lineage>
</organism>
<dbReference type="FunFam" id="3.40.50.300:FF:000285">
    <property type="entry name" value="Sporulation initiation inhibitor Soj"/>
    <property type="match status" value="1"/>
</dbReference>
<dbReference type="Gene3D" id="3.40.50.300">
    <property type="entry name" value="P-loop containing nucleotide triphosphate hydrolases"/>
    <property type="match status" value="1"/>
</dbReference>